<gene>
    <name evidence="2" type="ORF">B0H17DRAFT_1149466</name>
</gene>
<evidence type="ECO:0000313" key="2">
    <source>
        <dbReference type="EMBL" id="KAJ7637451.1"/>
    </source>
</evidence>
<name>A0AAD7C360_MYCRO</name>
<reference evidence="2" key="1">
    <citation type="submission" date="2023-03" db="EMBL/GenBank/DDBJ databases">
        <title>Massive genome expansion in bonnet fungi (Mycena s.s.) driven by repeated elements and novel gene families across ecological guilds.</title>
        <authorList>
            <consortium name="Lawrence Berkeley National Laboratory"/>
            <person name="Harder C.B."/>
            <person name="Miyauchi S."/>
            <person name="Viragh M."/>
            <person name="Kuo A."/>
            <person name="Thoen E."/>
            <person name="Andreopoulos B."/>
            <person name="Lu D."/>
            <person name="Skrede I."/>
            <person name="Drula E."/>
            <person name="Henrissat B."/>
            <person name="Morin E."/>
            <person name="Kohler A."/>
            <person name="Barry K."/>
            <person name="LaButti K."/>
            <person name="Morin E."/>
            <person name="Salamov A."/>
            <person name="Lipzen A."/>
            <person name="Mereny Z."/>
            <person name="Hegedus B."/>
            <person name="Baldrian P."/>
            <person name="Stursova M."/>
            <person name="Weitz H."/>
            <person name="Taylor A."/>
            <person name="Grigoriev I.V."/>
            <person name="Nagy L.G."/>
            <person name="Martin F."/>
            <person name="Kauserud H."/>
        </authorList>
    </citation>
    <scope>NUCLEOTIDE SEQUENCE</scope>
    <source>
        <strain evidence="2">CBHHK067</strain>
    </source>
</reference>
<proteinExistence type="predicted"/>
<dbReference type="Proteomes" id="UP001221757">
    <property type="component" value="Unassembled WGS sequence"/>
</dbReference>
<keyword evidence="3" id="KW-1185">Reference proteome</keyword>
<dbReference type="AlphaFoldDB" id="A0AAD7C360"/>
<evidence type="ECO:0000313" key="3">
    <source>
        <dbReference type="Proteomes" id="UP001221757"/>
    </source>
</evidence>
<evidence type="ECO:0000256" key="1">
    <source>
        <dbReference type="SAM" id="MobiDB-lite"/>
    </source>
</evidence>
<accession>A0AAD7C360</accession>
<comment type="caution">
    <text evidence="2">The sequence shown here is derived from an EMBL/GenBank/DDBJ whole genome shotgun (WGS) entry which is preliminary data.</text>
</comment>
<feature type="region of interest" description="Disordered" evidence="1">
    <location>
        <begin position="151"/>
        <end position="176"/>
    </location>
</feature>
<feature type="compositionally biased region" description="Polar residues" evidence="1">
    <location>
        <begin position="151"/>
        <end position="162"/>
    </location>
</feature>
<sequence>MHGCMDRTHLKRYKSHLLATGAALGDRIDGVANDPSGGNNDVVADAAVGVPPDISVEPQQESPPADGRRGYSRLAVMDGKTIDHKSLYAKVTSSTTKMVSFVKSTWTCVIYAVSSHTDVQSTHPERLLVMIKHTRTGILSILTVSLAYPSRESNGLSGNSSEDSPDSTHRRRNPEMDPVFAPHFLLLMVSRELKSAIPSEPARHIACRLSNGLVDVQLDGVWLKMSQFKIAMQNSGCAI</sequence>
<protein>
    <submittedName>
        <fullName evidence="2">Uncharacterized protein</fullName>
    </submittedName>
</protein>
<organism evidence="2 3">
    <name type="scientific">Mycena rosella</name>
    <name type="common">Pink bonnet</name>
    <name type="synonym">Agaricus rosellus</name>
    <dbReference type="NCBI Taxonomy" id="1033263"/>
    <lineage>
        <taxon>Eukaryota</taxon>
        <taxon>Fungi</taxon>
        <taxon>Dikarya</taxon>
        <taxon>Basidiomycota</taxon>
        <taxon>Agaricomycotina</taxon>
        <taxon>Agaricomycetes</taxon>
        <taxon>Agaricomycetidae</taxon>
        <taxon>Agaricales</taxon>
        <taxon>Marasmiineae</taxon>
        <taxon>Mycenaceae</taxon>
        <taxon>Mycena</taxon>
    </lineage>
</organism>
<dbReference type="EMBL" id="JARKIE010000457">
    <property type="protein sequence ID" value="KAJ7637451.1"/>
    <property type="molecule type" value="Genomic_DNA"/>
</dbReference>